<protein>
    <submittedName>
        <fullName evidence="10">Multicomponent Na+:H+ antiporter subunit F</fullName>
    </submittedName>
</protein>
<dbReference type="Proteomes" id="UP000280668">
    <property type="component" value="Unassembled WGS sequence"/>
</dbReference>
<dbReference type="PANTHER" id="PTHR34702:SF1">
    <property type="entry name" value="NA(+)_H(+) ANTIPORTER SUBUNIT F"/>
    <property type="match status" value="1"/>
</dbReference>
<evidence type="ECO:0000256" key="5">
    <source>
        <dbReference type="ARBA" id="ARBA00022692"/>
    </source>
</evidence>
<dbReference type="AlphaFoldDB" id="A0A3N2BBN7"/>
<organism evidence="10 11">
    <name type="scientific">Bogoriella caseilytica</name>
    <dbReference type="NCBI Taxonomy" id="56055"/>
    <lineage>
        <taxon>Bacteria</taxon>
        <taxon>Bacillati</taxon>
        <taxon>Actinomycetota</taxon>
        <taxon>Actinomycetes</taxon>
        <taxon>Micrococcales</taxon>
        <taxon>Bogoriellaceae</taxon>
        <taxon>Bogoriella</taxon>
    </lineage>
</organism>
<dbReference type="InterPro" id="IPR007208">
    <property type="entry name" value="MrpF/PhaF-like"/>
</dbReference>
<feature type="region of interest" description="Disordered" evidence="8">
    <location>
        <begin position="107"/>
        <end position="161"/>
    </location>
</feature>
<evidence type="ECO:0000313" key="11">
    <source>
        <dbReference type="Proteomes" id="UP000280668"/>
    </source>
</evidence>
<evidence type="ECO:0000256" key="6">
    <source>
        <dbReference type="ARBA" id="ARBA00022989"/>
    </source>
</evidence>
<evidence type="ECO:0000313" key="10">
    <source>
        <dbReference type="EMBL" id="ROR72679.1"/>
    </source>
</evidence>
<feature type="transmembrane region" description="Helical" evidence="9">
    <location>
        <begin position="6"/>
        <end position="26"/>
    </location>
</feature>
<accession>A0A3N2BBN7</accession>
<keyword evidence="5 9" id="KW-0812">Transmembrane</keyword>
<proteinExistence type="inferred from homology"/>
<keyword evidence="11" id="KW-1185">Reference proteome</keyword>
<evidence type="ECO:0000256" key="4">
    <source>
        <dbReference type="ARBA" id="ARBA00022475"/>
    </source>
</evidence>
<evidence type="ECO:0000256" key="8">
    <source>
        <dbReference type="SAM" id="MobiDB-lite"/>
    </source>
</evidence>
<dbReference type="PANTHER" id="PTHR34702">
    <property type="entry name" value="NA(+)/H(+) ANTIPORTER SUBUNIT F1"/>
    <property type="match status" value="1"/>
</dbReference>
<comment type="subcellular location">
    <subcellularLocation>
        <location evidence="1">Cell membrane</location>
        <topology evidence="1">Multi-pass membrane protein</topology>
    </subcellularLocation>
</comment>
<reference evidence="10 11" key="1">
    <citation type="submission" date="2018-11" db="EMBL/GenBank/DDBJ databases">
        <title>Sequencing the genomes of 1000 actinobacteria strains.</title>
        <authorList>
            <person name="Klenk H.-P."/>
        </authorList>
    </citation>
    <scope>NUCLEOTIDE SEQUENCE [LARGE SCALE GENOMIC DNA]</scope>
    <source>
        <strain evidence="10 11">DSM 11294</strain>
    </source>
</reference>
<evidence type="ECO:0000256" key="3">
    <source>
        <dbReference type="ARBA" id="ARBA00022448"/>
    </source>
</evidence>
<dbReference type="GO" id="GO:0015385">
    <property type="term" value="F:sodium:proton antiporter activity"/>
    <property type="evidence" value="ECO:0007669"/>
    <property type="project" value="TreeGrafter"/>
</dbReference>
<dbReference type="EMBL" id="RKHK01000001">
    <property type="protein sequence ID" value="ROR72679.1"/>
    <property type="molecule type" value="Genomic_DNA"/>
</dbReference>
<keyword evidence="3" id="KW-0813">Transport</keyword>
<keyword evidence="6 9" id="KW-1133">Transmembrane helix</keyword>
<feature type="transmembrane region" description="Helical" evidence="9">
    <location>
        <begin position="38"/>
        <end position="58"/>
    </location>
</feature>
<sequence length="161" mass="16365">MITQVTAVVLAICLALLVAAAVLALWRMEKGPTMFDRVVSLDVTTVIVLGGIALITASTGRSDLVPVLAVLAVVGFVGSVAMARFAAAERPEEARILTEAEARELAAQELDDTAAPLHDPDEQPTAGPAPGDAGGQIGSVDDGADQESAVGSRSESGEEGS</sequence>
<evidence type="ECO:0000256" key="1">
    <source>
        <dbReference type="ARBA" id="ARBA00004651"/>
    </source>
</evidence>
<dbReference type="OrthoDB" id="3733837at2"/>
<evidence type="ECO:0000256" key="2">
    <source>
        <dbReference type="ARBA" id="ARBA00009212"/>
    </source>
</evidence>
<evidence type="ECO:0000256" key="9">
    <source>
        <dbReference type="SAM" id="Phobius"/>
    </source>
</evidence>
<dbReference type="GO" id="GO:0005886">
    <property type="term" value="C:plasma membrane"/>
    <property type="evidence" value="ECO:0007669"/>
    <property type="project" value="UniProtKB-SubCell"/>
</dbReference>
<gene>
    <name evidence="10" type="ORF">EDD31_1037</name>
</gene>
<feature type="transmembrane region" description="Helical" evidence="9">
    <location>
        <begin position="64"/>
        <end position="87"/>
    </location>
</feature>
<dbReference type="RefSeq" id="WP_123303211.1">
    <property type="nucleotide sequence ID" value="NZ_RKHK01000001.1"/>
</dbReference>
<comment type="similarity">
    <text evidence="2">Belongs to the CPA3 antiporters (TC 2.A.63) subunit F family.</text>
</comment>
<keyword evidence="7 9" id="KW-0472">Membrane</keyword>
<keyword evidence="4" id="KW-1003">Cell membrane</keyword>
<evidence type="ECO:0000256" key="7">
    <source>
        <dbReference type="ARBA" id="ARBA00023136"/>
    </source>
</evidence>
<dbReference type="Pfam" id="PF04066">
    <property type="entry name" value="MrpF_PhaF"/>
    <property type="match status" value="1"/>
</dbReference>
<comment type="caution">
    <text evidence="10">The sequence shown here is derived from an EMBL/GenBank/DDBJ whole genome shotgun (WGS) entry which is preliminary data.</text>
</comment>
<name>A0A3N2BBN7_9MICO</name>